<keyword evidence="5" id="KW-1185">Reference proteome</keyword>
<dbReference type="PROSITE" id="PS50090">
    <property type="entry name" value="MYB_LIKE"/>
    <property type="match status" value="1"/>
</dbReference>
<feature type="region of interest" description="Disordered" evidence="1">
    <location>
        <begin position="409"/>
        <end position="430"/>
    </location>
</feature>
<protein>
    <submittedName>
        <fullName evidence="4">Achain of c-myb r2r3</fullName>
    </submittedName>
</protein>
<dbReference type="EMBL" id="JWZX01003367">
    <property type="protein sequence ID" value="KOO21381.1"/>
    <property type="molecule type" value="Genomic_DNA"/>
</dbReference>
<dbReference type="SMART" id="SM00717">
    <property type="entry name" value="SANT"/>
    <property type="match status" value="1"/>
</dbReference>
<feature type="domain" description="Myb-like" evidence="2">
    <location>
        <begin position="26"/>
        <end position="76"/>
    </location>
</feature>
<dbReference type="GO" id="GO:0000978">
    <property type="term" value="F:RNA polymerase II cis-regulatory region sequence-specific DNA binding"/>
    <property type="evidence" value="ECO:0007669"/>
    <property type="project" value="TreeGrafter"/>
</dbReference>
<dbReference type="InterPro" id="IPR017930">
    <property type="entry name" value="Myb_dom"/>
</dbReference>
<feature type="region of interest" description="Disordered" evidence="1">
    <location>
        <begin position="501"/>
        <end position="532"/>
    </location>
</feature>
<comment type="caution">
    <text evidence="4">The sequence shown here is derived from an EMBL/GenBank/DDBJ whole genome shotgun (WGS) entry which is preliminary data.</text>
</comment>
<dbReference type="CDD" id="cd00167">
    <property type="entry name" value="SANT"/>
    <property type="match status" value="1"/>
</dbReference>
<dbReference type="GO" id="GO:0005634">
    <property type="term" value="C:nucleus"/>
    <property type="evidence" value="ECO:0007669"/>
    <property type="project" value="TreeGrafter"/>
</dbReference>
<dbReference type="AlphaFoldDB" id="A0A0M0J451"/>
<feature type="compositionally biased region" description="Low complexity" evidence="1">
    <location>
        <begin position="156"/>
        <end position="179"/>
    </location>
</feature>
<dbReference type="InterPro" id="IPR009057">
    <property type="entry name" value="Homeodomain-like_sf"/>
</dbReference>
<feature type="domain" description="HTH myb-type" evidence="3">
    <location>
        <begin position="27"/>
        <end position="80"/>
    </location>
</feature>
<name>A0A0M0J451_9EUKA</name>
<gene>
    <name evidence="4" type="ORF">Ctob_004527</name>
</gene>
<feature type="region of interest" description="Disordered" evidence="1">
    <location>
        <begin position="263"/>
        <end position="295"/>
    </location>
</feature>
<dbReference type="PANTHER" id="PTHR45614">
    <property type="entry name" value="MYB PROTEIN-RELATED"/>
    <property type="match status" value="1"/>
</dbReference>
<evidence type="ECO:0000313" key="5">
    <source>
        <dbReference type="Proteomes" id="UP000037460"/>
    </source>
</evidence>
<sequence>MADVAVPVTLLATPTVDGAFWFNHLCPEVKKGAWTAEEDRVIMESVARYGTRWSKIVKLMPGRTDNAIRNRYNSAMRRQKRLDKLKNGGESPPKPQRVVLQPANAIMLASTAAAIAVALPAGTLTTTAVAVPTEVMAVALPLPKPVKRKREDAAEGAAPEPVVSSVSGAGSAGSESMPPVAPSVLAPASVASADVVGTARSMEVDVPTAAPTLVTPASAQPSATALSKEAKAAEREVKAAEKAAKAAAKEAAAAAKAAAKEAKAAKDATEMPPPISKPVKSPRKSPKKPSAKNAFFNFPSQFDENLRMAGFSPPNGVSPPALAALLASHVPVGDDPTFSALQELLLNHVSPPPPHAQQPPTEDISPSSQIMMLLEENGITGPVVAKEEAATVGASPFDFSGAYFSGASSGHPSAGGAMGPPPPMPHGGGKAKAKAEAARWAEGGAPAAAMAAMEAGLEIPSQRRESGEGEEKRLSAGTILDFYTLADPTDERRLSIGSIGPMGKTPPAASMPAPVQVGESGKADGTSPTVGEMSPLGAFCDVLTAF</sequence>
<accession>A0A0M0J451</accession>
<dbReference type="GO" id="GO:0000981">
    <property type="term" value="F:DNA-binding transcription factor activity, RNA polymerase II-specific"/>
    <property type="evidence" value="ECO:0007669"/>
    <property type="project" value="TreeGrafter"/>
</dbReference>
<proteinExistence type="predicted"/>
<evidence type="ECO:0000259" key="2">
    <source>
        <dbReference type="PROSITE" id="PS50090"/>
    </source>
</evidence>
<dbReference type="InterPro" id="IPR001005">
    <property type="entry name" value="SANT/Myb"/>
</dbReference>
<evidence type="ECO:0000259" key="3">
    <source>
        <dbReference type="PROSITE" id="PS51294"/>
    </source>
</evidence>
<organism evidence="4 5">
    <name type="scientific">Chrysochromulina tobinii</name>
    <dbReference type="NCBI Taxonomy" id="1460289"/>
    <lineage>
        <taxon>Eukaryota</taxon>
        <taxon>Haptista</taxon>
        <taxon>Haptophyta</taxon>
        <taxon>Prymnesiophyceae</taxon>
        <taxon>Prymnesiales</taxon>
        <taxon>Chrysochromulinaceae</taxon>
        <taxon>Chrysochromulina</taxon>
    </lineage>
</organism>
<reference evidence="5" key="1">
    <citation type="journal article" date="2015" name="PLoS Genet.">
        <title>Genome Sequence and Transcriptome Analyses of Chrysochromulina tobin: Metabolic Tools for Enhanced Algal Fitness in the Prominent Order Prymnesiales (Haptophyceae).</title>
        <authorList>
            <person name="Hovde B.T."/>
            <person name="Deodato C.R."/>
            <person name="Hunsperger H.M."/>
            <person name="Ryken S.A."/>
            <person name="Yost W."/>
            <person name="Jha R.K."/>
            <person name="Patterson J."/>
            <person name="Monnat R.J. Jr."/>
            <person name="Barlow S.B."/>
            <person name="Starkenburg S.R."/>
            <person name="Cattolico R.A."/>
        </authorList>
    </citation>
    <scope>NUCLEOTIDE SEQUENCE</scope>
    <source>
        <strain evidence="5">CCMP291</strain>
    </source>
</reference>
<dbReference type="InterPro" id="IPR050560">
    <property type="entry name" value="MYB_TF"/>
</dbReference>
<dbReference type="Pfam" id="PF00249">
    <property type="entry name" value="Myb_DNA-binding"/>
    <property type="match status" value="1"/>
</dbReference>
<feature type="region of interest" description="Disordered" evidence="1">
    <location>
        <begin position="150"/>
        <end position="179"/>
    </location>
</feature>
<feature type="compositionally biased region" description="Basic residues" evidence="1">
    <location>
        <begin position="280"/>
        <end position="290"/>
    </location>
</feature>
<dbReference type="OrthoDB" id="2143914at2759"/>
<dbReference type="SUPFAM" id="SSF46689">
    <property type="entry name" value="Homeodomain-like"/>
    <property type="match status" value="1"/>
</dbReference>
<dbReference type="PANTHER" id="PTHR45614:SF25">
    <property type="entry name" value="MYB PROTEIN"/>
    <property type="match status" value="1"/>
</dbReference>
<evidence type="ECO:0000256" key="1">
    <source>
        <dbReference type="SAM" id="MobiDB-lite"/>
    </source>
</evidence>
<evidence type="ECO:0000313" key="4">
    <source>
        <dbReference type="EMBL" id="KOO21381.1"/>
    </source>
</evidence>
<dbReference type="Proteomes" id="UP000037460">
    <property type="component" value="Unassembled WGS sequence"/>
</dbReference>
<dbReference type="Gene3D" id="1.10.10.60">
    <property type="entry name" value="Homeodomain-like"/>
    <property type="match status" value="1"/>
</dbReference>
<dbReference type="PROSITE" id="PS51294">
    <property type="entry name" value="HTH_MYB"/>
    <property type="match status" value="1"/>
</dbReference>